<dbReference type="Proteomes" id="UP000838324">
    <property type="component" value="Unassembled WGS sequence"/>
</dbReference>
<gene>
    <name evidence="2" type="ORF">PAECIP111892_05208</name>
</gene>
<protein>
    <recommendedName>
        <fullName evidence="1">DUF7674 domain-containing protein</fullName>
    </recommendedName>
</protein>
<feature type="domain" description="DUF7674" evidence="1">
    <location>
        <begin position="21"/>
        <end position="101"/>
    </location>
</feature>
<organism evidence="2 3">
    <name type="scientific">Paenibacillus auburnensis</name>
    <dbReference type="NCBI Taxonomy" id="2905649"/>
    <lineage>
        <taxon>Bacteria</taxon>
        <taxon>Bacillati</taxon>
        <taxon>Bacillota</taxon>
        <taxon>Bacilli</taxon>
        <taxon>Bacillales</taxon>
        <taxon>Paenibacillaceae</taxon>
        <taxon>Paenibacillus</taxon>
    </lineage>
</organism>
<evidence type="ECO:0000259" key="1">
    <source>
        <dbReference type="Pfam" id="PF24722"/>
    </source>
</evidence>
<dbReference type="InterPro" id="IPR056091">
    <property type="entry name" value="DUF7674"/>
</dbReference>
<proteinExistence type="predicted"/>
<evidence type="ECO:0000313" key="3">
    <source>
        <dbReference type="Proteomes" id="UP000838324"/>
    </source>
</evidence>
<dbReference type="RefSeq" id="WP_236337083.1">
    <property type="nucleotide sequence ID" value="NZ_CAKMMG010000012.1"/>
</dbReference>
<sequence>MSAWRRKALELFYDARRNFTGKDDTIYTLLVELRIRVVEAHENNDTAELDKIYGYVEWCFNQQKRSFDLCNAAAVGFYEHLVQEEITRHAIPYRVKPNIFEQVLPLFEWMLQRKEGQYKELVMEYNRVNHTEFEC</sequence>
<name>A0ABN8H4S6_9BACL</name>
<comment type="caution">
    <text evidence="2">The sequence shown here is derived from an EMBL/GenBank/DDBJ whole genome shotgun (WGS) entry which is preliminary data.</text>
</comment>
<reference evidence="2" key="1">
    <citation type="submission" date="2022-01" db="EMBL/GenBank/DDBJ databases">
        <authorList>
            <person name="Criscuolo A."/>
        </authorList>
    </citation>
    <scope>NUCLEOTIDE SEQUENCE</scope>
    <source>
        <strain evidence="2">CIP111892</strain>
    </source>
</reference>
<dbReference type="EMBL" id="CAKMMG010000012">
    <property type="protein sequence ID" value="CAH1222797.1"/>
    <property type="molecule type" value="Genomic_DNA"/>
</dbReference>
<evidence type="ECO:0000313" key="2">
    <source>
        <dbReference type="EMBL" id="CAH1222797.1"/>
    </source>
</evidence>
<keyword evidence="3" id="KW-1185">Reference proteome</keyword>
<accession>A0ABN8H4S6</accession>
<dbReference type="Pfam" id="PF24722">
    <property type="entry name" value="DUF7674"/>
    <property type="match status" value="1"/>
</dbReference>